<sequence length="92" mass="10639">MTVAYRSIGDLTEYFGIVMAEEVFTVNIPEEFTMQRLLEQVYEGSEIEVPELKSADYFLLKVTFSNGEETEIYFRIYAEAEGITLDPPHIIF</sequence>
<name>A0A9D2D754_9FIRM</name>
<reference evidence="1" key="1">
    <citation type="journal article" date="2021" name="PeerJ">
        <title>Extensive microbial diversity within the chicken gut microbiome revealed by metagenomics and culture.</title>
        <authorList>
            <person name="Gilroy R."/>
            <person name="Ravi A."/>
            <person name="Getino M."/>
            <person name="Pursley I."/>
            <person name="Horton D.L."/>
            <person name="Alikhan N.F."/>
            <person name="Baker D."/>
            <person name="Gharbi K."/>
            <person name="Hall N."/>
            <person name="Watson M."/>
            <person name="Adriaenssens E.M."/>
            <person name="Foster-Nyarko E."/>
            <person name="Jarju S."/>
            <person name="Secka A."/>
            <person name="Antonio M."/>
            <person name="Oren A."/>
            <person name="Chaudhuri R.R."/>
            <person name="La Ragione R."/>
            <person name="Hildebrand F."/>
            <person name="Pallen M.J."/>
        </authorList>
    </citation>
    <scope>NUCLEOTIDE SEQUENCE</scope>
    <source>
        <strain evidence="1">CHK192-19661</strain>
    </source>
</reference>
<accession>A0A9D2D754</accession>
<organism evidence="1 2">
    <name type="scientific">Candidatus Borkfalkia avicola</name>
    <dbReference type="NCBI Taxonomy" id="2838503"/>
    <lineage>
        <taxon>Bacteria</taxon>
        <taxon>Bacillati</taxon>
        <taxon>Bacillota</taxon>
        <taxon>Clostridia</taxon>
        <taxon>Christensenellales</taxon>
        <taxon>Christensenellaceae</taxon>
        <taxon>Candidatus Borkfalkia</taxon>
    </lineage>
</organism>
<gene>
    <name evidence="1" type="ORF">H9726_05230</name>
</gene>
<reference evidence="1" key="2">
    <citation type="submission" date="2021-04" db="EMBL/GenBank/DDBJ databases">
        <authorList>
            <person name="Gilroy R."/>
        </authorList>
    </citation>
    <scope>NUCLEOTIDE SEQUENCE</scope>
    <source>
        <strain evidence="1">CHK192-19661</strain>
    </source>
</reference>
<evidence type="ECO:0000313" key="1">
    <source>
        <dbReference type="EMBL" id="HIZ09872.1"/>
    </source>
</evidence>
<evidence type="ECO:0000313" key="2">
    <source>
        <dbReference type="Proteomes" id="UP000824025"/>
    </source>
</evidence>
<dbReference type="Proteomes" id="UP000824025">
    <property type="component" value="Unassembled WGS sequence"/>
</dbReference>
<comment type="caution">
    <text evidence="1">The sequence shown here is derived from an EMBL/GenBank/DDBJ whole genome shotgun (WGS) entry which is preliminary data.</text>
</comment>
<dbReference type="AlphaFoldDB" id="A0A9D2D754"/>
<proteinExistence type="predicted"/>
<protein>
    <submittedName>
        <fullName evidence="1">Uncharacterized protein</fullName>
    </submittedName>
</protein>
<dbReference type="EMBL" id="DXCF01000027">
    <property type="protein sequence ID" value="HIZ09872.1"/>
    <property type="molecule type" value="Genomic_DNA"/>
</dbReference>